<dbReference type="InterPro" id="IPR042242">
    <property type="entry name" value="RecO_C"/>
</dbReference>
<dbReference type="GO" id="GO:0043590">
    <property type="term" value="C:bacterial nucleoid"/>
    <property type="evidence" value="ECO:0007669"/>
    <property type="project" value="TreeGrafter"/>
</dbReference>
<organism evidence="9 10">
    <name type="scientific">Deefgea piscis</name>
    <dbReference type="NCBI Taxonomy" id="2739061"/>
    <lineage>
        <taxon>Bacteria</taxon>
        <taxon>Pseudomonadati</taxon>
        <taxon>Pseudomonadota</taxon>
        <taxon>Betaproteobacteria</taxon>
        <taxon>Neisseriales</taxon>
        <taxon>Chitinibacteraceae</taxon>
        <taxon>Deefgea</taxon>
    </lineage>
</organism>
<keyword evidence="3 7" id="KW-0227">DNA damage</keyword>
<dbReference type="AlphaFoldDB" id="A0A6M8SUP5"/>
<dbReference type="Pfam" id="PF11967">
    <property type="entry name" value="RecO_N"/>
    <property type="match status" value="1"/>
</dbReference>
<evidence type="ECO:0000256" key="7">
    <source>
        <dbReference type="HAMAP-Rule" id="MF_00201"/>
    </source>
</evidence>
<dbReference type="RefSeq" id="WP_173534299.1">
    <property type="nucleotide sequence ID" value="NZ_CP054143.1"/>
</dbReference>
<evidence type="ECO:0000256" key="5">
    <source>
        <dbReference type="ARBA" id="ARBA00023204"/>
    </source>
</evidence>
<dbReference type="GO" id="GO:0006310">
    <property type="term" value="P:DNA recombination"/>
    <property type="evidence" value="ECO:0007669"/>
    <property type="project" value="UniProtKB-UniRule"/>
</dbReference>
<dbReference type="Pfam" id="PF02565">
    <property type="entry name" value="RecO_C"/>
    <property type="match status" value="1"/>
</dbReference>
<keyword evidence="10" id="KW-1185">Reference proteome</keyword>
<evidence type="ECO:0000256" key="3">
    <source>
        <dbReference type="ARBA" id="ARBA00022763"/>
    </source>
</evidence>
<evidence type="ECO:0000256" key="4">
    <source>
        <dbReference type="ARBA" id="ARBA00023172"/>
    </source>
</evidence>
<sequence length="243" mass="27290">MTRSSSKLRINLQPAFVLHQYAYRETSRLLDVFSRDHGRVTLYARGVQRPGSQIRSVLLGFQPLLLSWFGGGDLKTLHAAQWQPGLPQLSGLPLLCGFYMNELLQRLCPKEEANPALFTAYFSAIQALGKLGTDQRAVEPILRLFERQLLDSLGYGIDWQRIARSDQPLNLRERYEFEYGVGLVPSQSATACPATLILAFAAGDFTDGNVLPWAKMWMRQSIAAVLGDSVLHTRQLLIDLQKL</sequence>
<reference evidence="9 10" key="1">
    <citation type="submission" date="2020-05" db="EMBL/GenBank/DDBJ databases">
        <title>Complete genome sequence of Deefgea sp. D17.</title>
        <authorList>
            <person name="Bae J.-W."/>
            <person name="Han J.E."/>
        </authorList>
    </citation>
    <scope>NUCLEOTIDE SEQUENCE [LARGE SCALE GENOMIC DNA]</scope>
    <source>
        <strain evidence="9 10">D17</strain>
    </source>
</reference>
<dbReference type="InterPro" id="IPR003717">
    <property type="entry name" value="RecO"/>
</dbReference>
<gene>
    <name evidence="7 9" type="primary">recO</name>
    <name evidence="9" type="ORF">HQN60_14305</name>
</gene>
<dbReference type="InterPro" id="IPR012340">
    <property type="entry name" value="NA-bd_OB-fold"/>
</dbReference>
<dbReference type="GO" id="GO:0006302">
    <property type="term" value="P:double-strand break repair"/>
    <property type="evidence" value="ECO:0007669"/>
    <property type="project" value="TreeGrafter"/>
</dbReference>
<dbReference type="KEGG" id="dee:HQN60_14305"/>
<dbReference type="NCBIfam" id="TIGR00613">
    <property type="entry name" value="reco"/>
    <property type="match status" value="1"/>
</dbReference>
<keyword evidence="5 7" id="KW-0234">DNA repair</keyword>
<dbReference type="HAMAP" id="MF_00201">
    <property type="entry name" value="RecO"/>
    <property type="match status" value="1"/>
</dbReference>
<dbReference type="PANTHER" id="PTHR33991">
    <property type="entry name" value="DNA REPAIR PROTEIN RECO"/>
    <property type="match status" value="1"/>
</dbReference>
<feature type="domain" description="DNA replication/recombination mediator RecO N-terminal" evidence="8">
    <location>
        <begin position="13"/>
        <end position="82"/>
    </location>
</feature>
<dbReference type="Gene3D" id="2.40.50.140">
    <property type="entry name" value="Nucleic acid-binding proteins"/>
    <property type="match status" value="1"/>
</dbReference>
<name>A0A6M8SUP5_9NEIS</name>
<evidence type="ECO:0000313" key="9">
    <source>
        <dbReference type="EMBL" id="QKJ67798.1"/>
    </source>
</evidence>
<proteinExistence type="inferred from homology"/>
<evidence type="ECO:0000256" key="2">
    <source>
        <dbReference type="ARBA" id="ARBA00021310"/>
    </source>
</evidence>
<comment type="function">
    <text evidence="7">Involved in DNA repair and RecF pathway recombination.</text>
</comment>
<dbReference type="Gene3D" id="1.20.1440.120">
    <property type="entry name" value="Recombination protein O, C-terminal domain"/>
    <property type="match status" value="1"/>
</dbReference>
<dbReference type="EMBL" id="CP054143">
    <property type="protein sequence ID" value="QKJ67798.1"/>
    <property type="molecule type" value="Genomic_DNA"/>
</dbReference>
<dbReference type="SUPFAM" id="SSF50249">
    <property type="entry name" value="Nucleic acid-binding proteins"/>
    <property type="match status" value="1"/>
</dbReference>
<dbReference type="InterPro" id="IPR037278">
    <property type="entry name" value="ARFGAP/RecO"/>
</dbReference>
<evidence type="ECO:0000313" key="10">
    <source>
        <dbReference type="Proteomes" id="UP000504844"/>
    </source>
</evidence>
<protein>
    <recommendedName>
        <fullName evidence="2 7">DNA repair protein RecO</fullName>
    </recommendedName>
    <alternativeName>
        <fullName evidence="6 7">Recombination protein O</fullName>
    </alternativeName>
</protein>
<accession>A0A6M8SUP5</accession>
<keyword evidence="4 7" id="KW-0233">DNA recombination</keyword>
<dbReference type="InterPro" id="IPR022572">
    <property type="entry name" value="DNA_rep/recomb_RecO_N"/>
</dbReference>
<dbReference type="Proteomes" id="UP000504844">
    <property type="component" value="Chromosome"/>
</dbReference>
<comment type="similarity">
    <text evidence="1 7">Belongs to the RecO family.</text>
</comment>
<evidence type="ECO:0000256" key="6">
    <source>
        <dbReference type="ARBA" id="ARBA00033409"/>
    </source>
</evidence>
<dbReference type="SUPFAM" id="SSF57863">
    <property type="entry name" value="ArfGap/RecO-like zinc finger"/>
    <property type="match status" value="1"/>
</dbReference>
<dbReference type="PANTHER" id="PTHR33991:SF1">
    <property type="entry name" value="DNA REPAIR PROTEIN RECO"/>
    <property type="match status" value="1"/>
</dbReference>
<evidence type="ECO:0000259" key="8">
    <source>
        <dbReference type="Pfam" id="PF11967"/>
    </source>
</evidence>
<evidence type="ECO:0000256" key="1">
    <source>
        <dbReference type="ARBA" id="ARBA00007452"/>
    </source>
</evidence>